<dbReference type="AlphaFoldDB" id="A0A7E6DFH5"/>
<dbReference type="CTD" id="2189"/>
<dbReference type="RefSeq" id="XP_035877769.1">
    <property type="nucleotide sequence ID" value="XM_036021876.1"/>
</dbReference>
<reference evidence="2" key="1">
    <citation type="submission" date="2025-08" db="UniProtKB">
        <authorList>
            <consortium name="RefSeq"/>
        </authorList>
    </citation>
    <scope>IDENTIFICATION</scope>
    <source>
        <tissue evidence="2">Muscle</tissue>
    </source>
</reference>
<dbReference type="GO" id="GO:0043240">
    <property type="term" value="C:Fanconi anaemia nuclear complex"/>
    <property type="evidence" value="ECO:0007669"/>
    <property type="project" value="InterPro"/>
</dbReference>
<dbReference type="InterPro" id="IPR011990">
    <property type="entry name" value="TPR-like_helical_dom_sf"/>
</dbReference>
<sequence length="507" mass="55800">MSHQIPLSSSVPQVNCLDLWRAENDRLVRQAKVAQDSDLSLRRQQLAQDSLEGFRGLLHSLLGLPAAVLVLPLELTVICNFTTLRVSLAQGFTEDQAQDIQHGLERVLETQKQLGPRLEGGLMELWNSVLHVSSLPPELLPALHHLAGLQAALWLSTDRLGDLTLLLQTLNGSQSEASGDLLLLLKTWNPPAKASDDPLTLQDAQRLRDVLLTASAFRQGLQELTTGSLPRALSSLYEAASGLCPRPVLVQVYTALGTCLRKMGSPQRALLYLVAALKGESICGPPLLEASRLYRQLGNTAAELESLELLVEALNVIPSSEVPHFLIEVELLLPRPDPASPLHCGTLSQVKYLLASRCLQMGRCLELLFRATPKDKEQGPASNCEQGYTSDVELQQLRAAALISRGLEWGASGQDTKALQDFLLSVQVYPGNGDASFHLLQTLKRLDRRDEATALWQRLEAQTKLPQENATWSLPLYLETCLSWIRPPDREALLEEFGTSLQEPCDL</sequence>
<dbReference type="SUPFAM" id="SSF48452">
    <property type="entry name" value="TPR-like"/>
    <property type="match status" value="1"/>
</dbReference>
<dbReference type="PANTHER" id="PTHR15254">
    <property type="entry name" value="FANCONI ANEMIA GROUP G PROTEIN FAMILY MEMBER"/>
    <property type="match status" value="1"/>
</dbReference>
<gene>
    <name evidence="2" type="primary">FANCG</name>
</gene>
<name>A0A7E6DFH5_9CHIR</name>
<dbReference type="GeneID" id="114513259"/>
<dbReference type="PANTHER" id="PTHR15254:SF2">
    <property type="entry name" value="FANCONI ANEMIA GROUP G PROTEIN"/>
    <property type="match status" value="1"/>
</dbReference>
<dbReference type="InterPro" id="IPR039684">
    <property type="entry name" value="FANCG"/>
</dbReference>
<organism evidence="1 2">
    <name type="scientific">Phyllostomus discolor</name>
    <name type="common">pale spear-nosed bat</name>
    <dbReference type="NCBI Taxonomy" id="89673"/>
    <lineage>
        <taxon>Eukaryota</taxon>
        <taxon>Metazoa</taxon>
        <taxon>Chordata</taxon>
        <taxon>Craniata</taxon>
        <taxon>Vertebrata</taxon>
        <taxon>Euteleostomi</taxon>
        <taxon>Mammalia</taxon>
        <taxon>Eutheria</taxon>
        <taxon>Laurasiatheria</taxon>
        <taxon>Chiroptera</taxon>
        <taxon>Yangochiroptera</taxon>
        <taxon>Phyllostomidae</taxon>
        <taxon>Phyllostominae</taxon>
        <taxon>Phyllostomus</taxon>
    </lineage>
</organism>
<dbReference type="GO" id="GO:0036297">
    <property type="term" value="P:interstrand cross-link repair"/>
    <property type="evidence" value="ECO:0007669"/>
    <property type="project" value="InterPro"/>
</dbReference>
<dbReference type="Proteomes" id="UP000504628">
    <property type="component" value="Chromosome 3"/>
</dbReference>
<protein>
    <submittedName>
        <fullName evidence="2">Fanconi anemia group G protein isoform X2</fullName>
    </submittedName>
</protein>
<evidence type="ECO:0000313" key="2">
    <source>
        <dbReference type="RefSeq" id="XP_035877769.1"/>
    </source>
</evidence>
<dbReference type="Gene3D" id="1.25.40.10">
    <property type="entry name" value="Tetratricopeptide repeat domain"/>
    <property type="match status" value="2"/>
</dbReference>
<keyword evidence="1" id="KW-1185">Reference proteome</keyword>
<evidence type="ECO:0000313" key="1">
    <source>
        <dbReference type="Proteomes" id="UP000504628"/>
    </source>
</evidence>
<proteinExistence type="predicted"/>
<accession>A0A7E6DFH5</accession>